<protein>
    <submittedName>
        <fullName evidence="5">DUF5937 family protein</fullName>
    </submittedName>
</protein>
<dbReference type="Pfam" id="PF12840">
    <property type="entry name" value="HTH_20"/>
    <property type="match status" value="1"/>
</dbReference>
<evidence type="ECO:0000256" key="2">
    <source>
        <dbReference type="ARBA" id="ARBA00023125"/>
    </source>
</evidence>
<feature type="domain" description="HTH arsR-type" evidence="4">
    <location>
        <begin position="238"/>
        <end position="331"/>
    </location>
</feature>
<dbReference type="Gene3D" id="1.10.10.10">
    <property type="entry name" value="Winged helix-like DNA-binding domain superfamily/Winged helix DNA-binding domain"/>
    <property type="match status" value="1"/>
</dbReference>
<evidence type="ECO:0000313" key="5">
    <source>
        <dbReference type="EMBL" id="GAA1092883.1"/>
    </source>
</evidence>
<dbReference type="InterPro" id="IPR001845">
    <property type="entry name" value="HTH_ArsR_DNA-bd_dom"/>
</dbReference>
<keyword evidence="1" id="KW-0805">Transcription regulation</keyword>
<evidence type="ECO:0000256" key="1">
    <source>
        <dbReference type="ARBA" id="ARBA00023015"/>
    </source>
</evidence>
<dbReference type="SUPFAM" id="SSF46785">
    <property type="entry name" value="Winged helix' DNA-binding domain"/>
    <property type="match status" value="1"/>
</dbReference>
<evidence type="ECO:0000256" key="3">
    <source>
        <dbReference type="ARBA" id="ARBA00023163"/>
    </source>
</evidence>
<dbReference type="PANTHER" id="PTHR43132">
    <property type="entry name" value="ARSENICAL RESISTANCE OPERON REPRESSOR ARSR-RELATED"/>
    <property type="match status" value="1"/>
</dbReference>
<organism evidence="5 6">
    <name type="scientific">Kitasatospora arboriphila</name>
    <dbReference type="NCBI Taxonomy" id="258052"/>
    <lineage>
        <taxon>Bacteria</taxon>
        <taxon>Bacillati</taxon>
        <taxon>Actinomycetota</taxon>
        <taxon>Actinomycetes</taxon>
        <taxon>Kitasatosporales</taxon>
        <taxon>Streptomycetaceae</taxon>
        <taxon>Kitasatospora</taxon>
    </lineage>
</organism>
<sequence length="331" mass="36417">MGDHVHRFRLGLEDLAAASFACSPLQETVLSLRMWTHPGAYVHQTSVFEGIRPVFEQLACAPLLRSLVATNRYVPDFLTPRPSTPFPEFPAELAVVRTLAPELLRGELERAFLPHDRRLPPPLADGLADPAGLIASIADALEAYWTHCLAPQWWPRARSVLHADIVHRSRVLAERGAAALFEDLDPRLLWQDGVLTIRRDWGDGDTDIAVGGRGLVFTPTFFARGAITSISDDHPPVINYPARGQRTMAGPAVPPPTRRALEQLVGVPKARLLTMLDEPTSTTELARRLGVTPGAVSQHLAVLADTRLVSRARHGRVVLYARSPLADELLR</sequence>
<name>A0ABN1TLC2_9ACTN</name>
<dbReference type="InterPro" id="IPR011991">
    <property type="entry name" value="ArsR-like_HTH"/>
</dbReference>
<dbReference type="Proteomes" id="UP001499987">
    <property type="component" value="Unassembled WGS sequence"/>
</dbReference>
<dbReference type="PANTHER" id="PTHR43132:SF6">
    <property type="entry name" value="HTH-TYPE TRANSCRIPTIONAL REPRESSOR CZRA"/>
    <property type="match status" value="1"/>
</dbReference>
<keyword evidence="2" id="KW-0238">DNA-binding</keyword>
<dbReference type="PROSITE" id="PS50987">
    <property type="entry name" value="HTH_ARSR_2"/>
    <property type="match status" value="1"/>
</dbReference>
<reference evidence="5 6" key="1">
    <citation type="journal article" date="2019" name="Int. J. Syst. Evol. Microbiol.">
        <title>The Global Catalogue of Microorganisms (GCM) 10K type strain sequencing project: providing services to taxonomists for standard genome sequencing and annotation.</title>
        <authorList>
            <consortium name="The Broad Institute Genomics Platform"/>
            <consortium name="The Broad Institute Genome Sequencing Center for Infectious Disease"/>
            <person name="Wu L."/>
            <person name="Ma J."/>
        </authorList>
    </citation>
    <scope>NUCLEOTIDE SEQUENCE [LARGE SCALE GENOMIC DNA]</scope>
    <source>
        <strain evidence="5 6">JCM 13002</strain>
    </source>
</reference>
<dbReference type="InterPro" id="IPR036388">
    <property type="entry name" value="WH-like_DNA-bd_sf"/>
</dbReference>
<keyword evidence="6" id="KW-1185">Reference proteome</keyword>
<dbReference type="InterPro" id="IPR036390">
    <property type="entry name" value="WH_DNA-bd_sf"/>
</dbReference>
<evidence type="ECO:0000313" key="6">
    <source>
        <dbReference type="Proteomes" id="UP001499987"/>
    </source>
</evidence>
<gene>
    <name evidence="5" type="ORF">GCM10009663_40780</name>
</gene>
<comment type="caution">
    <text evidence="5">The sequence shown here is derived from an EMBL/GenBank/DDBJ whole genome shotgun (WGS) entry which is preliminary data.</text>
</comment>
<dbReference type="SMART" id="SM00418">
    <property type="entry name" value="HTH_ARSR"/>
    <property type="match status" value="1"/>
</dbReference>
<dbReference type="CDD" id="cd00090">
    <property type="entry name" value="HTH_ARSR"/>
    <property type="match status" value="1"/>
</dbReference>
<keyword evidence="3" id="KW-0804">Transcription</keyword>
<accession>A0ABN1TLC2</accession>
<evidence type="ECO:0000259" key="4">
    <source>
        <dbReference type="PROSITE" id="PS50987"/>
    </source>
</evidence>
<proteinExistence type="predicted"/>
<dbReference type="EMBL" id="BAAALD010000038">
    <property type="protein sequence ID" value="GAA1092883.1"/>
    <property type="molecule type" value="Genomic_DNA"/>
</dbReference>
<dbReference type="InterPro" id="IPR051011">
    <property type="entry name" value="Metal_resp_trans_reg"/>
</dbReference>